<evidence type="ECO:0000313" key="3">
    <source>
        <dbReference type="EMBL" id="GMI36994.1"/>
    </source>
</evidence>
<feature type="compositionally biased region" description="Gly residues" evidence="1">
    <location>
        <begin position="352"/>
        <end position="372"/>
    </location>
</feature>
<dbReference type="Proteomes" id="UP001165060">
    <property type="component" value="Unassembled WGS sequence"/>
</dbReference>
<gene>
    <name evidence="3" type="ORF">TeGR_g15104</name>
</gene>
<sequence length="412" mass="44743">PPHPPPHTQTRDSVESLCNSVEDWSSGFVNWLSGDAIARASENCELAEEAIKDGRIDDAMAYTDETCDEVLDTIETSQEEDGNSLKRMQIVMLSMDLCSKARIAAELGISLMNALWAVKGMVPAAVAIAPALLRGALTVKTLVPQSSVPGMFIIILPFLYCPLVWCIYNVAFQLTGTLVFFFGLLLLAFAPMSYVVLGMAMHITKPMDDQAIKRVMAAMSNLNLSLMAVAGGLCLFFTFGQDHDHRALAKRGIEAYLKSPMAITNLFVTTLWKYLITTLAGVDFVVREIATQRDFEVFLETGEDRTSRGFENSHKGMLGGESKHRIVHMLKQRTARLDDMCKASRKRRKGAPGEGCGGCLGGGRDGATGGAAGRQEMSLMSNTNKASNTKTVKMHGGKRATGGGGRQTTNYL</sequence>
<evidence type="ECO:0000313" key="4">
    <source>
        <dbReference type="Proteomes" id="UP001165060"/>
    </source>
</evidence>
<keyword evidence="2" id="KW-1133">Transmembrane helix</keyword>
<keyword evidence="4" id="KW-1185">Reference proteome</keyword>
<feature type="region of interest" description="Disordered" evidence="1">
    <location>
        <begin position="344"/>
        <end position="412"/>
    </location>
</feature>
<name>A0ABQ6N0S5_9STRA</name>
<accession>A0ABQ6N0S5</accession>
<feature type="transmembrane region" description="Helical" evidence="2">
    <location>
        <begin position="151"/>
        <end position="172"/>
    </location>
</feature>
<organism evidence="3 4">
    <name type="scientific">Tetraparma gracilis</name>
    <dbReference type="NCBI Taxonomy" id="2962635"/>
    <lineage>
        <taxon>Eukaryota</taxon>
        <taxon>Sar</taxon>
        <taxon>Stramenopiles</taxon>
        <taxon>Ochrophyta</taxon>
        <taxon>Bolidophyceae</taxon>
        <taxon>Parmales</taxon>
        <taxon>Triparmaceae</taxon>
        <taxon>Tetraparma</taxon>
    </lineage>
</organism>
<keyword evidence="2" id="KW-0812">Transmembrane</keyword>
<reference evidence="3 4" key="1">
    <citation type="journal article" date="2023" name="Commun. Biol.">
        <title>Genome analysis of Parmales, the sister group of diatoms, reveals the evolutionary specialization of diatoms from phago-mixotrophs to photoautotrophs.</title>
        <authorList>
            <person name="Ban H."/>
            <person name="Sato S."/>
            <person name="Yoshikawa S."/>
            <person name="Yamada K."/>
            <person name="Nakamura Y."/>
            <person name="Ichinomiya M."/>
            <person name="Sato N."/>
            <person name="Blanc-Mathieu R."/>
            <person name="Endo H."/>
            <person name="Kuwata A."/>
            <person name="Ogata H."/>
        </authorList>
    </citation>
    <scope>NUCLEOTIDE SEQUENCE [LARGE SCALE GENOMIC DNA]</scope>
</reference>
<keyword evidence="2" id="KW-0472">Membrane</keyword>
<proteinExistence type="predicted"/>
<feature type="transmembrane region" description="Helical" evidence="2">
    <location>
        <begin position="222"/>
        <end position="241"/>
    </location>
</feature>
<evidence type="ECO:0000256" key="1">
    <source>
        <dbReference type="SAM" id="MobiDB-lite"/>
    </source>
</evidence>
<protein>
    <submittedName>
        <fullName evidence="3">Uncharacterized protein</fullName>
    </submittedName>
</protein>
<feature type="compositionally biased region" description="Polar residues" evidence="1">
    <location>
        <begin position="378"/>
        <end position="391"/>
    </location>
</feature>
<evidence type="ECO:0000256" key="2">
    <source>
        <dbReference type="SAM" id="Phobius"/>
    </source>
</evidence>
<comment type="caution">
    <text evidence="3">The sequence shown here is derived from an EMBL/GenBank/DDBJ whole genome shotgun (WGS) entry which is preliminary data.</text>
</comment>
<feature type="non-terminal residue" evidence="3">
    <location>
        <position position="1"/>
    </location>
</feature>
<dbReference type="EMBL" id="BRYB01003453">
    <property type="protein sequence ID" value="GMI36994.1"/>
    <property type="molecule type" value="Genomic_DNA"/>
</dbReference>
<feature type="transmembrane region" description="Helical" evidence="2">
    <location>
        <begin position="178"/>
        <end position="201"/>
    </location>
</feature>